<keyword evidence="4" id="KW-0808">Transferase</keyword>
<feature type="domain" description="Cytidyltransferase-like" evidence="13">
    <location>
        <begin position="81"/>
        <end position="209"/>
    </location>
</feature>
<evidence type="ECO:0000256" key="10">
    <source>
        <dbReference type="ARBA" id="ARBA00026101"/>
    </source>
</evidence>
<gene>
    <name evidence="14" type="ORF">NTEN_LOCUS398</name>
</gene>
<dbReference type="InterPro" id="IPR004821">
    <property type="entry name" value="Cyt_trans-like"/>
</dbReference>
<organism evidence="14 15">
    <name type="scientific">Nesidiocoris tenuis</name>
    <dbReference type="NCBI Taxonomy" id="355587"/>
    <lineage>
        <taxon>Eukaryota</taxon>
        <taxon>Metazoa</taxon>
        <taxon>Ecdysozoa</taxon>
        <taxon>Arthropoda</taxon>
        <taxon>Hexapoda</taxon>
        <taxon>Insecta</taxon>
        <taxon>Pterygota</taxon>
        <taxon>Neoptera</taxon>
        <taxon>Paraneoptera</taxon>
        <taxon>Hemiptera</taxon>
        <taxon>Heteroptera</taxon>
        <taxon>Panheteroptera</taxon>
        <taxon>Cimicomorpha</taxon>
        <taxon>Miridae</taxon>
        <taxon>Dicyphina</taxon>
        <taxon>Nesidiocoris</taxon>
    </lineage>
</organism>
<keyword evidence="5" id="KW-0548">Nucleotidyltransferase</keyword>
<evidence type="ECO:0000256" key="1">
    <source>
        <dbReference type="ARBA" id="ARBA00005189"/>
    </source>
</evidence>
<keyword evidence="12" id="KW-1133">Transmembrane helix</keyword>
<keyword evidence="3" id="KW-0444">Lipid biosynthesis</keyword>
<evidence type="ECO:0000256" key="11">
    <source>
        <dbReference type="SAM" id="Coils"/>
    </source>
</evidence>
<dbReference type="EC" id="2.7.7.15" evidence="10"/>
<protein>
    <recommendedName>
        <fullName evidence="10">choline-phosphate cytidylyltransferase</fullName>
        <ecNumber evidence="10">2.7.7.15</ecNumber>
    </recommendedName>
</protein>
<dbReference type="InterPro" id="IPR045049">
    <property type="entry name" value="Pcy1-like"/>
</dbReference>
<sequence length="353" mass="41298">MRQFHYNVSLPQPIVKIASIVFPPPSFRTLDCPIAFESHSKPAPFSEDPEAVLEREQCDYTQRFTFKAAKAGRCTRRIRVYADGIYDLFHQGHSRQLMQAKNIFPNVYLIVGVCSDELTYSKKGRTVMTDEERYEAVRHCRYVDEIVRDAPWELDDDFINKHKIDFVAHDEIPYENDSGDDIYATLKARGMFAATERTEGVSTSDIVARIVRDYDIYVRRNLARGYSAKELNVSFLNEKKFRLQNKMEELKDKSKKVMENIGEKRFDMIQKWEEKSRDFIDAFLLLFGREGRLVSFEIVYAVIYQFFISDIPLSSLGFFLYFAVTHLEREQGKAYASVFPSIEPPERRKPFEQ</sequence>
<dbReference type="GO" id="GO:0004105">
    <property type="term" value="F:choline-phosphate cytidylyltransferase activity"/>
    <property type="evidence" value="ECO:0007669"/>
    <property type="project" value="UniProtKB-EC"/>
</dbReference>
<accession>A0A6H5FW74</accession>
<evidence type="ECO:0000313" key="14">
    <source>
        <dbReference type="EMBL" id="CAA9993423.1"/>
    </source>
</evidence>
<keyword evidence="6" id="KW-0443">Lipid metabolism</keyword>
<keyword evidence="12" id="KW-0812">Transmembrane</keyword>
<keyword evidence="8" id="KW-1208">Phospholipid metabolism</keyword>
<keyword evidence="7" id="KW-0594">Phospholipid biosynthesis</keyword>
<keyword evidence="12" id="KW-0472">Membrane</keyword>
<dbReference type="CDD" id="cd02174">
    <property type="entry name" value="CCT"/>
    <property type="match status" value="1"/>
</dbReference>
<comment type="pathway">
    <text evidence="1">Lipid metabolism.</text>
</comment>
<dbReference type="NCBIfam" id="TIGR00125">
    <property type="entry name" value="cyt_tran_rel"/>
    <property type="match status" value="1"/>
</dbReference>
<keyword evidence="11" id="KW-0175">Coiled coil</keyword>
<dbReference type="PANTHER" id="PTHR10739:SF13">
    <property type="entry name" value="CHOLINE-PHOSPHATE CYTIDYLYLTRANSFERASE"/>
    <property type="match status" value="1"/>
</dbReference>
<dbReference type="SUPFAM" id="SSF52374">
    <property type="entry name" value="Nucleotidylyl transferase"/>
    <property type="match status" value="1"/>
</dbReference>
<dbReference type="Pfam" id="PF01467">
    <property type="entry name" value="CTP_transf_like"/>
    <property type="match status" value="1"/>
</dbReference>
<evidence type="ECO:0000259" key="13">
    <source>
        <dbReference type="Pfam" id="PF01467"/>
    </source>
</evidence>
<dbReference type="AlphaFoldDB" id="A0A6H5FW74"/>
<evidence type="ECO:0000313" key="15">
    <source>
        <dbReference type="Proteomes" id="UP000479000"/>
    </source>
</evidence>
<feature type="transmembrane region" description="Helical" evidence="12">
    <location>
        <begin position="302"/>
        <end position="324"/>
    </location>
</feature>
<dbReference type="EMBL" id="CADCXU010000406">
    <property type="protein sequence ID" value="CAA9993423.1"/>
    <property type="molecule type" value="Genomic_DNA"/>
</dbReference>
<proteinExistence type="inferred from homology"/>
<dbReference type="FunFam" id="3.40.50.620:FF:000016">
    <property type="entry name" value="Putative choline-phosphate cytidylyltransferase B"/>
    <property type="match status" value="1"/>
</dbReference>
<dbReference type="InterPro" id="IPR041723">
    <property type="entry name" value="CCT"/>
</dbReference>
<name>A0A6H5FW74_9HEMI</name>
<evidence type="ECO:0000256" key="4">
    <source>
        <dbReference type="ARBA" id="ARBA00022679"/>
    </source>
</evidence>
<comment type="similarity">
    <text evidence="2">Belongs to the cytidylyltransferase family.</text>
</comment>
<dbReference type="PANTHER" id="PTHR10739">
    <property type="entry name" value="CYTIDYLYLTRANSFERASE"/>
    <property type="match status" value="1"/>
</dbReference>
<comment type="pathway">
    <text evidence="9">Phospholipid metabolism; phosphatidylcholine biosynthesis; phosphatidylcholine from phosphocholine: step 1/2.</text>
</comment>
<dbReference type="Proteomes" id="UP000479000">
    <property type="component" value="Unassembled WGS sequence"/>
</dbReference>
<evidence type="ECO:0000256" key="9">
    <source>
        <dbReference type="ARBA" id="ARBA00025706"/>
    </source>
</evidence>
<evidence type="ECO:0000256" key="12">
    <source>
        <dbReference type="SAM" id="Phobius"/>
    </source>
</evidence>
<evidence type="ECO:0000256" key="7">
    <source>
        <dbReference type="ARBA" id="ARBA00023209"/>
    </source>
</evidence>
<evidence type="ECO:0000256" key="2">
    <source>
        <dbReference type="ARBA" id="ARBA00010101"/>
    </source>
</evidence>
<dbReference type="InterPro" id="IPR014729">
    <property type="entry name" value="Rossmann-like_a/b/a_fold"/>
</dbReference>
<keyword evidence="15" id="KW-1185">Reference proteome</keyword>
<evidence type="ECO:0000256" key="5">
    <source>
        <dbReference type="ARBA" id="ARBA00022695"/>
    </source>
</evidence>
<dbReference type="OrthoDB" id="17102at2759"/>
<dbReference type="UniPathway" id="UPA00753">
    <property type="reaction ID" value="UER00739"/>
</dbReference>
<evidence type="ECO:0000256" key="6">
    <source>
        <dbReference type="ARBA" id="ARBA00023098"/>
    </source>
</evidence>
<dbReference type="GO" id="GO:0031210">
    <property type="term" value="F:phosphatidylcholine binding"/>
    <property type="evidence" value="ECO:0007669"/>
    <property type="project" value="TreeGrafter"/>
</dbReference>
<dbReference type="Gene3D" id="3.40.50.620">
    <property type="entry name" value="HUPs"/>
    <property type="match status" value="1"/>
</dbReference>
<feature type="coiled-coil region" evidence="11">
    <location>
        <begin position="233"/>
        <end position="260"/>
    </location>
</feature>
<evidence type="ECO:0000256" key="3">
    <source>
        <dbReference type="ARBA" id="ARBA00022516"/>
    </source>
</evidence>
<evidence type="ECO:0000256" key="8">
    <source>
        <dbReference type="ARBA" id="ARBA00023264"/>
    </source>
</evidence>
<reference evidence="14 15" key="1">
    <citation type="submission" date="2020-02" db="EMBL/GenBank/DDBJ databases">
        <authorList>
            <person name="Ferguson B K."/>
        </authorList>
    </citation>
    <scope>NUCLEOTIDE SEQUENCE [LARGE SCALE GENOMIC DNA]</scope>
</reference>